<protein>
    <submittedName>
        <fullName evidence="1">Uncharacterized protein</fullName>
    </submittedName>
</protein>
<sequence length="817" mass="96065">MIENVKVKKKIKQEFDKKIDNFTKFNKKLKQNHDDLVNIIKDEPLEDEVKAQLNMILDSYNKQMQLNKELSDELINIQKSQDKYKVGHHFGNNSFLRAKKNLKQYKFIKERIPEAVVETETILNVSQVEHLQKIFDTTEKLANELYNLRESDNFLIKSIENKDVKFDELKSAVNEYKTQKERDEFKNEKKLTKDFILTGLKLLSEDYKIWDEGVLAKLNEDKTTNSISKSLINNKDVEVLQTISGLDISKFQQAKNILTKYFTSEGKIIKYKPSLSRSHILNDLKIANDTISEYNKDIVKYSTNLITSLKKKIDTSRILEQTTLLDYSSEKNNYDKLYSAKDEIVTHSSDGNLWELEKVGNIIHKSIDLINKEKNQTASLMTFIDNSLKLKMKNFNGNIDELIEKIKFQTEWSEIKELVNKSNEDLTNVKSLEYISKRNEIINSFVSIKQHINKLKDEAVKFWKYGKQRLGAFKTSYENIKNELDVFNIFDFSYSTISDQLNENKTLLTKNVDKTFETTSDLLEFLNSLMHAKELENVDLKNFNSVKSAIATNINIKLPLAIKIDEKNNVRFKQLSELSDVSSIIQTINLKNNVINELNLAEWNNMNVDEVKKIYTQMFNNILEINLEIPKIVSIKSKYLKYVDEATNIINTYNQSIWDKKSIETIREYLSKTEVEKKVEHWRNIISSTIKKHFINIPNMNEVSLKINNNNLNKIQIFVDYWIKELFDYYYWYEGNKDETDKYLLLIKERKPESYSTMKNVVDTSRKNYQTDIEKAFDIIEKMDLELTNKLISPHNFKNISLTEEALYEILRHELNK</sequence>
<dbReference type="AlphaFoldDB" id="A0A3P8MDY2"/>
<evidence type="ECO:0000313" key="1">
    <source>
        <dbReference type="EMBL" id="VDR42380.1"/>
    </source>
</evidence>
<reference evidence="1 2" key="1">
    <citation type="submission" date="2018-12" db="EMBL/GenBank/DDBJ databases">
        <authorList>
            <consortium name="Pathogen Informatics"/>
        </authorList>
    </citation>
    <scope>NUCLEOTIDE SEQUENCE [LARGE SCALE GENOMIC DNA]</scope>
    <source>
        <strain evidence="1 2">NCTC10126</strain>
    </source>
</reference>
<dbReference type="RefSeq" id="WP_126118569.1">
    <property type="nucleotide sequence ID" value="NZ_UZVY01000001.1"/>
</dbReference>
<dbReference type="OrthoDB" id="403854at2"/>
<accession>A0A3P8MDY2</accession>
<evidence type="ECO:0000313" key="2">
    <source>
        <dbReference type="Proteomes" id="UP000280036"/>
    </source>
</evidence>
<gene>
    <name evidence="1" type="ORF">NCTC10126_00903</name>
</gene>
<name>A0A3P8MDY2_9BACT</name>
<dbReference type="EMBL" id="UZVY01000001">
    <property type="protein sequence ID" value="VDR42380.1"/>
    <property type="molecule type" value="Genomic_DNA"/>
</dbReference>
<organism evidence="1 2">
    <name type="scientific">Mycoplasmopsis caviae</name>
    <dbReference type="NCBI Taxonomy" id="55603"/>
    <lineage>
        <taxon>Bacteria</taxon>
        <taxon>Bacillati</taxon>
        <taxon>Mycoplasmatota</taxon>
        <taxon>Mycoplasmoidales</taxon>
        <taxon>Metamycoplasmataceae</taxon>
        <taxon>Mycoplasmopsis</taxon>
    </lineage>
</organism>
<proteinExistence type="predicted"/>
<dbReference type="Proteomes" id="UP000280036">
    <property type="component" value="Unassembled WGS sequence"/>
</dbReference>